<comment type="subcellular location">
    <subcellularLocation>
        <location evidence="1">Membrane</location>
        <topology evidence="1">Multi-pass membrane protein</topology>
    </subcellularLocation>
</comment>
<evidence type="ECO:0000256" key="1">
    <source>
        <dbReference type="ARBA" id="ARBA00004141"/>
    </source>
</evidence>
<dbReference type="InterPro" id="IPR017500">
    <property type="entry name" value="Phage_infect_YhgE_N"/>
</dbReference>
<dbReference type="Pfam" id="PF12698">
    <property type="entry name" value="ABC2_membrane_3"/>
    <property type="match status" value="2"/>
</dbReference>
<feature type="transmembrane region" description="Helical" evidence="5">
    <location>
        <begin position="21"/>
        <end position="46"/>
    </location>
</feature>
<keyword evidence="3 5" id="KW-1133">Transmembrane helix</keyword>
<evidence type="ECO:0000313" key="7">
    <source>
        <dbReference type="EMBL" id="GID72053.1"/>
    </source>
</evidence>
<dbReference type="RefSeq" id="WP_203760027.1">
    <property type="nucleotide sequence ID" value="NZ_BAAABO010000004.1"/>
</dbReference>
<organism evidence="7 8">
    <name type="scientific">Paractinoplanes deccanensis</name>
    <dbReference type="NCBI Taxonomy" id="113561"/>
    <lineage>
        <taxon>Bacteria</taxon>
        <taxon>Bacillati</taxon>
        <taxon>Actinomycetota</taxon>
        <taxon>Actinomycetes</taxon>
        <taxon>Micromonosporales</taxon>
        <taxon>Micromonosporaceae</taxon>
        <taxon>Paractinoplanes</taxon>
    </lineage>
</organism>
<reference evidence="7 8" key="1">
    <citation type="submission" date="2021-01" db="EMBL/GenBank/DDBJ databases">
        <title>Whole genome shotgun sequence of Actinoplanes deccanensis NBRC 13994.</title>
        <authorList>
            <person name="Komaki H."/>
            <person name="Tamura T."/>
        </authorList>
    </citation>
    <scope>NUCLEOTIDE SEQUENCE [LARGE SCALE GENOMIC DNA]</scope>
    <source>
        <strain evidence="7 8">NBRC 13994</strain>
    </source>
</reference>
<feature type="transmembrane region" description="Helical" evidence="5">
    <location>
        <begin position="591"/>
        <end position="614"/>
    </location>
</feature>
<feature type="transmembrane region" description="Helical" evidence="5">
    <location>
        <begin position="560"/>
        <end position="585"/>
    </location>
</feature>
<dbReference type="InterPro" id="IPR051328">
    <property type="entry name" value="T7SS_ABC-Transporter"/>
</dbReference>
<sequence length="714" mass="73389">MKGLSTLSLAGLELRRFLRGRLTTAALVVLAVIPLLYGALYLYAFWDPYGRLNHIPAALVVQDRPATAQDGTTLHAGQDLAKELEDRQVFDWHVTDEASAEKGLADGRYQLLLRIPADFSADLATPPDAGATPRAAQLVAVSDDATNYLSGVFARSAFQEVQAAASASASANYYDKMLIGFTDLKSQTEKAADGAAKLDSGARTARSGAGKLADGLDDAESGARTLDNGLGSAGSGADDLADGLAQLRAGADQLATGTAQAAAGGRQLATAVDAAAGRAEPLLRRNAERIQTAATLVSRGADALAANITAIDTAAGQAVADAQKLQRYLNALPAGTEGLADAKALAARLVTAARQVRGTIAGADLAGLRQELRQVAATARQIAAAAPHLADDVRNARAKVDQLASGLDTLAAGAERLSAGTARAERGATDLRDGIYRLADGAQQLSGGLTTLASGGHKLAAGLGDLQAGAGQLAAGLTDGAERIPGYGDDTNGRAGVLADPVSLDRSVRHPAGTYGVGFAPYFLALALWVGAMITFFVLKPLNRRYLMSEAPTHRVVLAGLLPAVAIGLVQATVLFAVVHFGLGLDPVSPWATWGLLLLAAAVFAAIIQMLGAVFGAPGRILALALLMLQLTSSGGTYPVQTSPGFFQAVHPLLPMTYVVAAARHAIDGGPWGTVVQGALLLVAYGLGAVLLTSLAARRSRRMTGSDLHPELVL</sequence>
<dbReference type="NCBIfam" id="TIGR03057">
    <property type="entry name" value="xxxLxxG_by_4"/>
    <property type="match status" value="4"/>
</dbReference>
<evidence type="ECO:0000313" key="8">
    <source>
        <dbReference type="Proteomes" id="UP000609879"/>
    </source>
</evidence>
<dbReference type="InterPro" id="IPR023908">
    <property type="entry name" value="xxxLxxG_rpt"/>
</dbReference>
<dbReference type="EMBL" id="BOMI01000010">
    <property type="protein sequence ID" value="GID72053.1"/>
    <property type="molecule type" value="Genomic_DNA"/>
</dbReference>
<evidence type="ECO:0000256" key="4">
    <source>
        <dbReference type="ARBA" id="ARBA00023136"/>
    </source>
</evidence>
<dbReference type="SUPFAM" id="SSF58104">
    <property type="entry name" value="Methyl-accepting chemotaxis protein (MCP) signaling domain"/>
    <property type="match status" value="1"/>
</dbReference>
<dbReference type="InterPro" id="IPR013525">
    <property type="entry name" value="ABC2_TM"/>
</dbReference>
<feature type="transmembrane region" description="Helical" evidence="5">
    <location>
        <begin position="621"/>
        <end position="640"/>
    </location>
</feature>
<evidence type="ECO:0000259" key="6">
    <source>
        <dbReference type="Pfam" id="PF12698"/>
    </source>
</evidence>
<name>A0ABQ3XWE0_9ACTN</name>
<comment type="caution">
    <text evidence="7">The sequence shown here is derived from an EMBL/GenBank/DDBJ whole genome shotgun (WGS) entry which is preliminary data.</text>
</comment>
<dbReference type="PANTHER" id="PTHR43077:SF5">
    <property type="entry name" value="PHAGE INFECTION PROTEIN"/>
    <property type="match status" value="1"/>
</dbReference>
<keyword evidence="4 5" id="KW-0472">Membrane</keyword>
<dbReference type="NCBIfam" id="TIGR03062">
    <property type="entry name" value="pip_yhgE_Cterm"/>
    <property type="match status" value="1"/>
</dbReference>
<gene>
    <name evidence="7" type="ORF">Ade02nite_06940</name>
</gene>
<keyword evidence="8" id="KW-1185">Reference proteome</keyword>
<dbReference type="Proteomes" id="UP000609879">
    <property type="component" value="Unassembled WGS sequence"/>
</dbReference>
<dbReference type="PANTHER" id="PTHR43077">
    <property type="entry name" value="TRANSPORT PERMEASE YVFS-RELATED"/>
    <property type="match status" value="1"/>
</dbReference>
<feature type="transmembrane region" description="Helical" evidence="5">
    <location>
        <begin position="519"/>
        <end position="539"/>
    </location>
</feature>
<evidence type="ECO:0000256" key="2">
    <source>
        <dbReference type="ARBA" id="ARBA00022692"/>
    </source>
</evidence>
<keyword evidence="2 5" id="KW-0812">Transmembrane</keyword>
<feature type="domain" description="ABC-2 type transporter transmembrane" evidence="6">
    <location>
        <begin position="509"/>
        <end position="694"/>
    </location>
</feature>
<feature type="transmembrane region" description="Helical" evidence="5">
    <location>
        <begin position="678"/>
        <end position="697"/>
    </location>
</feature>
<dbReference type="Gene3D" id="1.10.287.950">
    <property type="entry name" value="Methyl-accepting chemotaxis protein"/>
    <property type="match status" value="1"/>
</dbReference>
<evidence type="ECO:0000256" key="3">
    <source>
        <dbReference type="ARBA" id="ARBA00022989"/>
    </source>
</evidence>
<proteinExistence type="predicted"/>
<evidence type="ECO:0000256" key="5">
    <source>
        <dbReference type="SAM" id="Phobius"/>
    </source>
</evidence>
<feature type="domain" description="ABC-2 type transporter transmembrane" evidence="6">
    <location>
        <begin position="30"/>
        <end position="171"/>
    </location>
</feature>
<dbReference type="InterPro" id="IPR017501">
    <property type="entry name" value="Phage_infect_YhgE_C"/>
</dbReference>
<dbReference type="NCBIfam" id="TIGR03061">
    <property type="entry name" value="pip_yhgE_Nterm"/>
    <property type="match status" value="1"/>
</dbReference>
<protein>
    <submittedName>
        <fullName evidence="7">Membrane protein</fullName>
    </submittedName>
</protein>
<accession>A0ABQ3XWE0</accession>